<dbReference type="SUPFAM" id="SSF109854">
    <property type="entry name" value="DinB/YfiT-like putative metalloenzymes"/>
    <property type="match status" value="1"/>
</dbReference>
<dbReference type="InterPro" id="IPR034660">
    <property type="entry name" value="DinB/YfiT-like"/>
</dbReference>
<evidence type="ECO:0000313" key="2">
    <source>
        <dbReference type="Proteomes" id="UP000287394"/>
    </source>
</evidence>
<reference evidence="1 2" key="1">
    <citation type="journal article" date="2019" name="Int. J. Syst. Evol. Microbiol.">
        <title>Capsulimonas corticalis gen. nov., sp. nov., an aerobic capsulated bacterium, of a novel bacterial order, Capsulimonadales ord. nov., of the class Armatimonadia of the phylum Armatimonadetes.</title>
        <authorList>
            <person name="Li J."/>
            <person name="Kudo C."/>
            <person name="Tonouchi A."/>
        </authorList>
    </citation>
    <scope>NUCLEOTIDE SEQUENCE [LARGE SCALE GENOMIC DNA]</scope>
    <source>
        <strain evidence="1 2">AX-7</strain>
    </source>
</reference>
<proteinExistence type="predicted"/>
<accession>A0A402D2B3</accession>
<dbReference type="KEGG" id="ccot:CCAX7_22340"/>
<dbReference type="AlphaFoldDB" id="A0A402D2B3"/>
<dbReference type="InterPro" id="IPR024775">
    <property type="entry name" value="DinB-like"/>
</dbReference>
<protein>
    <submittedName>
        <fullName evidence="1">Uncharacterized protein</fullName>
    </submittedName>
</protein>
<dbReference type="Proteomes" id="UP000287394">
    <property type="component" value="Chromosome"/>
</dbReference>
<dbReference type="RefSeq" id="WP_119323632.1">
    <property type="nucleotide sequence ID" value="NZ_AP025739.1"/>
</dbReference>
<keyword evidence="2" id="KW-1185">Reference proteome</keyword>
<dbReference type="Pfam" id="PF12867">
    <property type="entry name" value="DinB_2"/>
    <property type="match status" value="1"/>
</dbReference>
<dbReference type="EMBL" id="AP025739">
    <property type="protein sequence ID" value="BDI30183.1"/>
    <property type="molecule type" value="Genomic_DNA"/>
</dbReference>
<dbReference type="Gene3D" id="1.20.120.450">
    <property type="entry name" value="dinb family like domain"/>
    <property type="match status" value="1"/>
</dbReference>
<gene>
    <name evidence="1" type="ORF">CCAX7_22340</name>
</gene>
<dbReference type="OrthoDB" id="979115at2"/>
<name>A0A402D2B3_9BACT</name>
<evidence type="ECO:0000313" key="1">
    <source>
        <dbReference type="EMBL" id="BDI30183.1"/>
    </source>
</evidence>
<sequence length="173" mass="19987">MTKEYETYFDTLERLRMDLLYTISSLPPHTLMKSPGNGAWSVQQHVHHLLLTDEEIVRQATHPSQSRKRRSPKSALTVALVCRAPHAFPDVPISENLLDPSEAGRLALEEMTARWDATRTLLHMHLKHLTPYSRGLTMYQHPWTGRLDTIQTLRLLEAHTEHHFRQIRALTGN</sequence>
<organism evidence="1 2">
    <name type="scientific">Capsulimonas corticalis</name>
    <dbReference type="NCBI Taxonomy" id="2219043"/>
    <lineage>
        <taxon>Bacteria</taxon>
        <taxon>Bacillati</taxon>
        <taxon>Armatimonadota</taxon>
        <taxon>Armatimonadia</taxon>
        <taxon>Capsulimonadales</taxon>
        <taxon>Capsulimonadaceae</taxon>
        <taxon>Capsulimonas</taxon>
    </lineage>
</organism>